<evidence type="ECO:0000313" key="3">
    <source>
        <dbReference type="EMBL" id="AAL63831.1"/>
    </source>
</evidence>
<dbReference type="GO" id="GO:0006571">
    <property type="term" value="P:tyrosine biosynthetic process"/>
    <property type="evidence" value="ECO:0000318"/>
    <property type="project" value="GO_Central"/>
</dbReference>
<dbReference type="PANTHER" id="PTHR21363:SF0">
    <property type="entry name" value="PREPHENATE DEHYDROGENASE [NADP(+)]"/>
    <property type="match status" value="1"/>
</dbReference>
<reference evidence="3 4" key="1">
    <citation type="journal article" date="2002" name="Proc. Natl. Acad. Sci. U.S.A.">
        <title>Genome sequence of the hyperthermophilic crenarchaeon Pyrobaculum aerophilum.</title>
        <authorList>
            <person name="Fitz-Gibbon S.T."/>
            <person name="Ladner H."/>
            <person name="Kim U.J."/>
            <person name="Stetter K.O."/>
            <person name="Simon M.I."/>
            <person name="Miller J.H."/>
        </authorList>
    </citation>
    <scope>NUCLEOTIDE SEQUENCE [LARGE SCALE GENOMIC DNA]</scope>
    <source>
        <strain evidence="4">ATCC 51768 / DSM 7523 / JCM 9630 / CIP 104966 / NBRC 100827 / IM2</strain>
    </source>
</reference>
<dbReference type="InterPro" id="IPR036291">
    <property type="entry name" value="NAD(P)-bd_dom_sf"/>
</dbReference>
<dbReference type="GO" id="GO:0008977">
    <property type="term" value="F:prephenate dehydrogenase (NAD+) activity"/>
    <property type="evidence" value="ECO:0000318"/>
    <property type="project" value="GO_Central"/>
</dbReference>
<dbReference type="AlphaFoldDB" id="Q8ZW71"/>
<keyword evidence="1" id="KW-0560">Oxidoreductase</keyword>
<dbReference type="PANTHER" id="PTHR21363">
    <property type="entry name" value="PREPHENATE DEHYDROGENASE"/>
    <property type="match status" value="1"/>
</dbReference>
<dbReference type="InParanoid" id="Q8ZW71"/>
<dbReference type="STRING" id="178306.PAE1941"/>
<dbReference type="EMBL" id="AE009441">
    <property type="protein sequence ID" value="AAL63831.1"/>
    <property type="molecule type" value="Genomic_DNA"/>
</dbReference>
<dbReference type="Proteomes" id="UP000002439">
    <property type="component" value="Chromosome"/>
</dbReference>
<dbReference type="HOGENOM" id="CLU_1084248_0_0_2"/>
<accession>Q8ZW71</accession>
<dbReference type="Pfam" id="PF02153">
    <property type="entry name" value="PDH_N"/>
    <property type="match status" value="1"/>
</dbReference>
<evidence type="ECO:0000313" key="4">
    <source>
        <dbReference type="Proteomes" id="UP000002439"/>
    </source>
</evidence>
<dbReference type="Gene3D" id="3.40.50.720">
    <property type="entry name" value="NAD(P)-binding Rossmann-like Domain"/>
    <property type="match status" value="1"/>
</dbReference>
<dbReference type="InterPro" id="IPR046826">
    <property type="entry name" value="PDH_N"/>
</dbReference>
<evidence type="ECO:0000256" key="1">
    <source>
        <dbReference type="ARBA" id="ARBA00023002"/>
    </source>
</evidence>
<keyword evidence="4" id="KW-1185">Reference proteome</keyword>
<dbReference type="FunFam" id="3.40.50.720:FF:000232">
    <property type="entry name" value="Prephenate dehydrogenase family protein"/>
    <property type="match status" value="1"/>
</dbReference>
<protein>
    <submittedName>
        <fullName evidence="3">Chorismate mutase, conjectural</fullName>
    </submittedName>
</protein>
<dbReference type="InterPro" id="IPR050812">
    <property type="entry name" value="Preph/Arog_dehydrog"/>
</dbReference>
<organism evidence="3 4">
    <name type="scientific">Pyrobaculum aerophilum (strain ATCC 51768 / DSM 7523 / JCM 9630 / CIP 104966 / NBRC 100827 / IM2)</name>
    <dbReference type="NCBI Taxonomy" id="178306"/>
    <lineage>
        <taxon>Archaea</taxon>
        <taxon>Thermoproteota</taxon>
        <taxon>Thermoprotei</taxon>
        <taxon>Thermoproteales</taxon>
        <taxon>Thermoproteaceae</taxon>
        <taxon>Pyrobaculum</taxon>
    </lineage>
</organism>
<name>Q8ZW71_PYRAE</name>
<proteinExistence type="predicted"/>
<sequence>MFINWPSGSCMRVGIVGGGAMGSWLKREMTSLHEVRIFDVDKSRSDVGSLEELALWAEALIVAVPFWETSGVLKALAPLSRGRLVMDIATFKEGVVETYGLFPQDALVATVHPLFGPGASSIRGQRVLIMAVPGRRGAEEAFRFWSELGARAEWGELEKHDFYVSRTIALSYAVGLALARLYGELGDEVFKYGGTSFKYLATYAFSLLRDPNAAKYAEKAPIDEFIGFLKREDAPKALIDPDAAYRAFYKALEAMGEIQR</sequence>
<dbReference type="PROSITE" id="PS51176">
    <property type="entry name" value="PDH_ADH"/>
    <property type="match status" value="1"/>
</dbReference>
<dbReference type="EnsemblBacteria" id="AAL63831">
    <property type="protein sequence ID" value="AAL63831"/>
    <property type="gene ID" value="PAE1941"/>
</dbReference>
<dbReference type="InterPro" id="IPR003099">
    <property type="entry name" value="Prephen_DH"/>
</dbReference>
<gene>
    <name evidence="3" type="ordered locus">PAE1941</name>
</gene>
<dbReference type="GO" id="GO:0070403">
    <property type="term" value="F:NAD+ binding"/>
    <property type="evidence" value="ECO:0000318"/>
    <property type="project" value="GO_Central"/>
</dbReference>
<feature type="domain" description="Prephenate/arogenate dehydrogenase" evidence="2">
    <location>
        <begin position="11"/>
        <end position="260"/>
    </location>
</feature>
<dbReference type="SUPFAM" id="SSF51735">
    <property type="entry name" value="NAD(P)-binding Rossmann-fold domains"/>
    <property type="match status" value="1"/>
</dbReference>
<dbReference type="eggNOG" id="arCOG00245">
    <property type="taxonomic scope" value="Archaea"/>
</dbReference>
<dbReference type="GO" id="GO:0004665">
    <property type="term" value="F:prephenate dehydrogenase (NADP+) activity"/>
    <property type="evidence" value="ECO:0007669"/>
    <property type="project" value="InterPro"/>
</dbReference>
<dbReference type="KEGG" id="pai:PAE1941"/>
<evidence type="ECO:0000259" key="2">
    <source>
        <dbReference type="PROSITE" id="PS51176"/>
    </source>
</evidence>
<dbReference type="PATRIC" id="fig|178306.9.peg.1435"/>